<comment type="caution">
    <text evidence="1">The sequence shown here is derived from an EMBL/GenBank/DDBJ whole genome shotgun (WGS) entry which is preliminary data.</text>
</comment>
<dbReference type="GO" id="GO:0003824">
    <property type="term" value="F:catalytic activity"/>
    <property type="evidence" value="ECO:0007669"/>
    <property type="project" value="InterPro"/>
</dbReference>
<reference evidence="1" key="1">
    <citation type="submission" date="2019-08" db="EMBL/GenBank/DDBJ databases">
        <authorList>
            <person name="Kucharzyk K."/>
            <person name="Murdoch R.W."/>
            <person name="Higgins S."/>
            <person name="Loffler F."/>
        </authorList>
    </citation>
    <scope>NUCLEOTIDE SEQUENCE</scope>
</reference>
<organism evidence="1">
    <name type="scientific">bioreactor metagenome</name>
    <dbReference type="NCBI Taxonomy" id="1076179"/>
    <lineage>
        <taxon>unclassified sequences</taxon>
        <taxon>metagenomes</taxon>
        <taxon>ecological metagenomes</taxon>
    </lineage>
</organism>
<dbReference type="EMBL" id="VSSQ01104594">
    <property type="protein sequence ID" value="MPN45014.1"/>
    <property type="molecule type" value="Genomic_DNA"/>
</dbReference>
<dbReference type="InterPro" id="IPR008948">
    <property type="entry name" value="L-Aspartase-like"/>
</dbReference>
<dbReference type="AlphaFoldDB" id="A0A645I9M5"/>
<dbReference type="Gene3D" id="1.20.200.10">
    <property type="entry name" value="Fumarase/aspartase (Central domain)"/>
    <property type="match status" value="1"/>
</dbReference>
<name>A0A645I9M5_9ZZZZ</name>
<sequence>MCACQGIDLVGRKPSPVHAAILGHVRRYVPYYDRDREIRLDINAMNSIIRSGDLLRMIKEMIPDFE</sequence>
<accession>A0A645I9M5</accession>
<protein>
    <submittedName>
        <fullName evidence="1">Uncharacterized protein</fullName>
    </submittedName>
</protein>
<dbReference type="SUPFAM" id="SSF48557">
    <property type="entry name" value="L-aspartase-like"/>
    <property type="match status" value="1"/>
</dbReference>
<proteinExistence type="predicted"/>
<gene>
    <name evidence="1" type="ORF">SDC9_192581</name>
</gene>
<evidence type="ECO:0000313" key="1">
    <source>
        <dbReference type="EMBL" id="MPN45014.1"/>
    </source>
</evidence>